<dbReference type="SUPFAM" id="SSF56935">
    <property type="entry name" value="Porins"/>
    <property type="match status" value="1"/>
</dbReference>
<sequence length="489" mass="52724">EDAAAAGGSRKGIAVIPRLSVSETWTDNLALAPDNARDRAFITTVSPGLTISSSSGAIRGSFDYTLDGIVYTKSDRDSRLQNQLSTRFTAELVQTALYVDVTGNISQQAISAFGQQSPDGTLDSPNRTETRMLQVSPYWRGRLGSAATFELRATGQMRDSSEGGAGAAGGSGNSKEGSLMLNLAGPAGRQLNWGLNASTTRMHFEQTGIDYRTTSVVGSLNWVPDIDWMLGVTGGRERSDYFGPETTSIYGANLRWSPGPRTKLSVDWQHHSYGNSHNLSFEHRMSQVALRANSSQSVNTGETPTQATNYQLLDLQFSGMEPDPVKRDALVRALLAALGLSPNSFSGAGFLSNTATLQRRTDLSMIWTGPRLTATLSANDNNSRRINTAPTGSGDLALTDRVRQRGASVSVGYRLTPLANANLTYSRQNSRGDGVGGNDMRSLTANFTLRLGPRSDAAFGLRQTKFDDTSLFATSYQEHAIYASLTQRF</sequence>
<accession>A0A2G9C254</accession>
<dbReference type="RefSeq" id="WP_099864510.1">
    <property type="nucleotide sequence ID" value="NZ_PEOG01000133.1"/>
</dbReference>
<dbReference type="OrthoDB" id="8522878at2"/>
<proteinExistence type="predicted"/>
<protein>
    <submittedName>
        <fullName evidence="2">TIGR03016 family PEP-CTERM system-associated outer membrane protein</fullName>
    </submittedName>
</protein>
<reference evidence="2 3" key="1">
    <citation type="submission" date="2017-11" db="EMBL/GenBank/DDBJ databases">
        <title>Draft genome sequence of Mitsuaria sp. HWN-4.</title>
        <authorList>
            <person name="Gundlapally S.R."/>
        </authorList>
    </citation>
    <scope>NUCLEOTIDE SEQUENCE [LARGE SCALE GENOMIC DNA]</scope>
    <source>
        <strain evidence="2 3">HWN-4</strain>
    </source>
</reference>
<comment type="caution">
    <text evidence="2">The sequence shown here is derived from an EMBL/GenBank/DDBJ whole genome shotgun (WGS) entry which is preliminary data.</text>
</comment>
<keyword evidence="3" id="KW-1185">Reference proteome</keyword>
<organism evidence="2 3">
    <name type="scientific">Roseateles chitinivorans</name>
    <dbReference type="NCBI Taxonomy" id="2917965"/>
    <lineage>
        <taxon>Bacteria</taxon>
        <taxon>Pseudomonadati</taxon>
        <taxon>Pseudomonadota</taxon>
        <taxon>Betaproteobacteria</taxon>
        <taxon>Burkholderiales</taxon>
        <taxon>Sphaerotilaceae</taxon>
        <taxon>Roseateles</taxon>
    </lineage>
</organism>
<evidence type="ECO:0000313" key="3">
    <source>
        <dbReference type="Proteomes" id="UP000231501"/>
    </source>
</evidence>
<feature type="non-terminal residue" evidence="2">
    <location>
        <position position="1"/>
    </location>
</feature>
<feature type="region of interest" description="Disordered" evidence="1">
    <location>
        <begin position="156"/>
        <end position="179"/>
    </location>
</feature>
<dbReference type="Proteomes" id="UP000231501">
    <property type="component" value="Unassembled WGS sequence"/>
</dbReference>
<name>A0A2G9C254_9BURK</name>
<dbReference type="AlphaFoldDB" id="A0A2G9C254"/>
<feature type="compositionally biased region" description="Gly residues" evidence="1">
    <location>
        <begin position="163"/>
        <end position="172"/>
    </location>
</feature>
<dbReference type="NCBIfam" id="TIGR03016">
    <property type="entry name" value="pepcterm_hypo_1"/>
    <property type="match status" value="1"/>
</dbReference>
<dbReference type="InterPro" id="IPR017467">
    <property type="entry name" value="CHP03016_PEP-CTERM"/>
</dbReference>
<dbReference type="EMBL" id="PEOG01000133">
    <property type="protein sequence ID" value="PIM50501.1"/>
    <property type="molecule type" value="Genomic_DNA"/>
</dbReference>
<evidence type="ECO:0000256" key="1">
    <source>
        <dbReference type="SAM" id="MobiDB-lite"/>
    </source>
</evidence>
<gene>
    <name evidence="2" type="ORF">CS062_24700</name>
</gene>
<evidence type="ECO:0000313" key="2">
    <source>
        <dbReference type="EMBL" id="PIM50501.1"/>
    </source>
</evidence>